<evidence type="ECO:0000259" key="2">
    <source>
        <dbReference type="Pfam" id="PF01266"/>
    </source>
</evidence>
<evidence type="ECO:0000313" key="3">
    <source>
        <dbReference type="EMBL" id="MFC5503817.1"/>
    </source>
</evidence>
<dbReference type="Pfam" id="PF01266">
    <property type="entry name" value="DAO"/>
    <property type="match status" value="1"/>
</dbReference>
<keyword evidence="1 3" id="KW-0560">Oxidoreductase</keyword>
<dbReference type="InterPro" id="IPR006076">
    <property type="entry name" value="FAD-dep_OxRdtase"/>
</dbReference>
<dbReference type="Proteomes" id="UP001596060">
    <property type="component" value="Unassembled WGS sequence"/>
</dbReference>
<dbReference type="Gene3D" id="3.50.50.60">
    <property type="entry name" value="FAD/NAD(P)-binding domain"/>
    <property type="match status" value="1"/>
</dbReference>
<dbReference type="EC" id="1.-.-.-" evidence="3"/>
<dbReference type="RefSeq" id="WP_066722028.1">
    <property type="nucleotide sequence ID" value="NZ_JBHSLU010000003.1"/>
</dbReference>
<evidence type="ECO:0000256" key="1">
    <source>
        <dbReference type="ARBA" id="ARBA00023002"/>
    </source>
</evidence>
<dbReference type="EMBL" id="JBHSLU010000003">
    <property type="protein sequence ID" value="MFC5503817.1"/>
    <property type="molecule type" value="Genomic_DNA"/>
</dbReference>
<sequence>MKLEPYWLASAPRFTSGSTEPVEGQVDVAVIGGGFTGLSAARSLAKTGARVAVLEAGRVVGEASGRNGGHCNNGLAHDLGGLAAQIGIERASALYRVFDDGVDTVEALVKEEAIDCDFTRTGKIKLAAKPGHFAKLQKSAELLKATVEPDLEVVAPGDVRSEIGSSGFHGGLVFPRSAHMHMGRFGVGLAEAAARAGAQIYEGAAVTGLQRIAGQAHRVVTTRGTLEAKQVLLATGASRQGPFAWLRRRIVPVGSFIIATEPLSDNLAASIMPTRRTATTTMNIGNYFRLTPDNRLIFGGRARFALSSPSSDAKSGAILKARMLELFPQLAQTRIDYCWGGLVDMTADRLPRAGERDGVFYATGYSGHGTQMSVHMGQIMARVMGGETAANPLAGLDWPVVPGHFGPPWFLPFVGMYYRYQDWRH</sequence>
<comment type="caution">
    <text evidence="3">The sequence shown here is derived from an EMBL/GenBank/DDBJ whole genome shotgun (WGS) entry which is preliminary data.</text>
</comment>
<reference evidence="4" key="1">
    <citation type="journal article" date="2019" name="Int. J. Syst. Evol. Microbiol.">
        <title>The Global Catalogue of Microorganisms (GCM) 10K type strain sequencing project: providing services to taxonomists for standard genome sequencing and annotation.</title>
        <authorList>
            <consortium name="The Broad Institute Genomics Platform"/>
            <consortium name="The Broad Institute Genome Sequencing Center for Infectious Disease"/>
            <person name="Wu L."/>
            <person name="Ma J."/>
        </authorList>
    </citation>
    <scope>NUCLEOTIDE SEQUENCE [LARGE SCALE GENOMIC DNA]</scope>
    <source>
        <strain evidence="4">CCUG 43117</strain>
    </source>
</reference>
<dbReference type="PANTHER" id="PTHR13847:SF281">
    <property type="entry name" value="FAD DEPENDENT OXIDOREDUCTASE DOMAIN-CONTAINING PROTEIN"/>
    <property type="match status" value="1"/>
</dbReference>
<proteinExistence type="predicted"/>
<dbReference type="PRINTS" id="PR00411">
    <property type="entry name" value="PNDRDTASEI"/>
</dbReference>
<feature type="domain" description="FAD dependent oxidoreductase" evidence="2">
    <location>
        <begin position="27"/>
        <end position="382"/>
    </location>
</feature>
<accession>A0ABW0NUU1</accession>
<keyword evidence="4" id="KW-1185">Reference proteome</keyword>
<evidence type="ECO:0000313" key="4">
    <source>
        <dbReference type="Proteomes" id="UP001596060"/>
    </source>
</evidence>
<dbReference type="PANTHER" id="PTHR13847">
    <property type="entry name" value="SARCOSINE DEHYDROGENASE-RELATED"/>
    <property type="match status" value="1"/>
</dbReference>
<name>A0ABW0NUU1_9HYPH</name>
<dbReference type="GO" id="GO:0016491">
    <property type="term" value="F:oxidoreductase activity"/>
    <property type="evidence" value="ECO:0007669"/>
    <property type="project" value="UniProtKB-KW"/>
</dbReference>
<dbReference type="SUPFAM" id="SSF51905">
    <property type="entry name" value="FAD/NAD(P)-binding domain"/>
    <property type="match status" value="1"/>
</dbReference>
<protein>
    <submittedName>
        <fullName evidence="3">NAD(P)/FAD-dependent oxidoreductase</fullName>
        <ecNumber evidence="3">1.-.-.-</ecNumber>
    </submittedName>
</protein>
<dbReference type="Gene3D" id="3.30.9.10">
    <property type="entry name" value="D-Amino Acid Oxidase, subunit A, domain 2"/>
    <property type="match status" value="1"/>
</dbReference>
<dbReference type="InterPro" id="IPR036188">
    <property type="entry name" value="FAD/NAD-bd_sf"/>
</dbReference>
<organism evidence="3 4">
    <name type="scientific">Bosea massiliensis</name>
    <dbReference type="NCBI Taxonomy" id="151419"/>
    <lineage>
        <taxon>Bacteria</taxon>
        <taxon>Pseudomonadati</taxon>
        <taxon>Pseudomonadota</taxon>
        <taxon>Alphaproteobacteria</taxon>
        <taxon>Hyphomicrobiales</taxon>
        <taxon>Boseaceae</taxon>
        <taxon>Bosea</taxon>
    </lineage>
</organism>
<gene>
    <name evidence="3" type="ORF">ACFPN9_00940</name>
</gene>